<dbReference type="EnsemblPlants" id="AES62835">
    <property type="protein sequence ID" value="AES62835"/>
    <property type="gene ID" value="MTR_1g108790"/>
</dbReference>
<evidence type="ECO:0000313" key="2">
    <source>
        <dbReference type="EnsemblPlants" id="AES62835"/>
    </source>
</evidence>
<accession>G7IAW4</accession>
<keyword evidence="3" id="KW-1185">Reference proteome</keyword>
<name>G7IAW4_MEDTR</name>
<dbReference type="PaxDb" id="3880-AES62835"/>
<evidence type="ECO:0000313" key="1">
    <source>
        <dbReference type="EMBL" id="AES62835.1"/>
    </source>
</evidence>
<evidence type="ECO:0000313" key="3">
    <source>
        <dbReference type="Proteomes" id="UP000002051"/>
    </source>
</evidence>
<dbReference type="HOGENOM" id="CLU_1951969_0_0_1"/>
<reference evidence="2" key="3">
    <citation type="submission" date="2015-04" db="UniProtKB">
        <authorList>
            <consortium name="EnsemblPlants"/>
        </authorList>
    </citation>
    <scope>IDENTIFICATION</scope>
    <source>
        <strain evidence="2">cv. Jemalong A17</strain>
    </source>
</reference>
<reference evidence="1 3" key="2">
    <citation type="journal article" date="2014" name="BMC Genomics">
        <title>An improved genome release (version Mt4.0) for the model legume Medicago truncatula.</title>
        <authorList>
            <person name="Tang H."/>
            <person name="Krishnakumar V."/>
            <person name="Bidwell S."/>
            <person name="Rosen B."/>
            <person name="Chan A."/>
            <person name="Zhou S."/>
            <person name="Gentzbittel L."/>
            <person name="Childs K.L."/>
            <person name="Yandell M."/>
            <person name="Gundlach H."/>
            <person name="Mayer K.F."/>
            <person name="Schwartz D.C."/>
            <person name="Town C.D."/>
        </authorList>
    </citation>
    <scope>GENOME REANNOTATION</scope>
    <source>
        <strain evidence="2 3">cv. Jemalong A17</strain>
    </source>
</reference>
<dbReference type="Proteomes" id="UP000002051">
    <property type="component" value="Unassembled WGS sequence"/>
</dbReference>
<gene>
    <name evidence="1" type="ordered locus">MTR_1g108790</name>
</gene>
<dbReference type="EMBL" id="CM001217">
    <property type="protein sequence ID" value="AES62835.1"/>
    <property type="molecule type" value="Genomic_DNA"/>
</dbReference>
<proteinExistence type="predicted"/>
<sequence>MSQLRRTKMIHNLNTLATSCSKDRRKRRRSILNEKRKGQTAKIRRGGKDLWDKLKDLILLKPGEKWCELSDFKSIGTSLERKGTGDFKRMEEMLAFNSFISDLELIDMPLIGWRFTWSSGSEVKREYTL</sequence>
<protein>
    <submittedName>
        <fullName evidence="1 2">Uncharacterized protein</fullName>
    </submittedName>
</protein>
<organism evidence="1 3">
    <name type="scientific">Medicago truncatula</name>
    <name type="common">Barrel medic</name>
    <name type="synonym">Medicago tribuloides</name>
    <dbReference type="NCBI Taxonomy" id="3880"/>
    <lineage>
        <taxon>Eukaryota</taxon>
        <taxon>Viridiplantae</taxon>
        <taxon>Streptophyta</taxon>
        <taxon>Embryophyta</taxon>
        <taxon>Tracheophyta</taxon>
        <taxon>Spermatophyta</taxon>
        <taxon>Magnoliopsida</taxon>
        <taxon>eudicotyledons</taxon>
        <taxon>Gunneridae</taxon>
        <taxon>Pentapetalae</taxon>
        <taxon>rosids</taxon>
        <taxon>fabids</taxon>
        <taxon>Fabales</taxon>
        <taxon>Fabaceae</taxon>
        <taxon>Papilionoideae</taxon>
        <taxon>50 kb inversion clade</taxon>
        <taxon>NPAAA clade</taxon>
        <taxon>Hologalegina</taxon>
        <taxon>IRL clade</taxon>
        <taxon>Trifolieae</taxon>
        <taxon>Medicago</taxon>
    </lineage>
</organism>
<reference evidence="1 3" key="1">
    <citation type="journal article" date="2011" name="Nature">
        <title>The Medicago genome provides insight into the evolution of rhizobial symbioses.</title>
        <authorList>
            <person name="Young N.D."/>
            <person name="Debelle F."/>
            <person name="Oldroyd G.E."/>
            <person name="Geurts R."/>
            <person name="Cannon S.B."/>
            <person name="Udvardi M.K."/>
            <person name="Benedito V.A."/>
            <person name="Mayer K.F."/>
            <person name="Gouzy J."/>
            <person name="Schoof H."/>
            <person name="Van de Peer Y."/>
            <person name="Proost S."/>
            <person name="Cook D.R."/>
            <person name="Meyers B.C."/>
            <person name="Spannagl M."/>
            <person name="Cheung F."/>
            <person name="De Mita S."/>
            <person name="Krishnakumar V."/>
            <person name="Gundlach H."/>
            <person name="Zhou S."/>
            <person name="Mudge J."/>
            <person name="Bharti A.K."/>
            <person name="Murray J.D."/>
            <person name="Naoumkina M.A."/>
            <person name="Rosen B."/>
            <person name="Silverstein K.A."/>
            <person name="Tang H."/>
            <person name="Rombauts S."/>
            <person name="Zhao P.X."/>
            <person name="Zhou P."/>
            <person name="Barbe V."/>
            <person name="Bardou P."/>
            <person name="Bechner M."/>
            <person name="Bellec A."/>
            <person name="Berger A."/>
            <person name="Berges H."/>
            <person name="Bidwell S."/>
            <person name="Bisseling T."/>
            <person name="Choisne N."/>
            <person name="Couloux A."/>
            <person name="Denny R."/>
            <person name="Deshpande S."/>
            <person name="Dai X."/>
            <person name="Doyle J.J."/>
            <person name="Dudez A.M."/>
            <person name="Farmer A.D."/>
            <person name="Fouteau S."/>
            <person name="Franken C."/>
            <person name="Gibelin C."/>
            <person name="Gish J."/>
            <person name="Goldstein S."/>
            <person name="Gonzalez A.J."/>
            <person name="Green P.J."/>
            <person name="Hallab A."/>
            <person name="Hartog M."/>
            <person name="Hua A."/>
            <person name="Humphray S.J."/>
            <person name="Jeong D.H."/>
            <person name="Jing Y."/>
            <person name="Jocker A."/>
            <person name="Kenton S.M."/>
            <person name="Kim D.J."/>
            <person name="Klee K."/>
            <person name="Lai H."/>
            <person name="Lang C."/>
            <person name="Lin S."/>
            <person name="Macmil S.L."/>
            <person name="Magdelenat G."/>
            <person name="Matthews L."/>
            <person name="McCorrison J."/>
            <person name="Monaghan E.L."/>
            <person name="Mun J.H."/>
            <person name="Najar F.Z."/>
            <person name="Nicholson C."/>
            <person name="Noirot C."/>
            <person name="O'Bleness M."/>
            <person name="Paule C.R."/>
            <person name="Poulain J."/>
            <person name="Prion F."/>
            <person name="Qin B."/>
            <person name="Qu C."/>
            <person name="Retzel E.F."/>
            <person name="Riddle C."/>
            <person name="Sallet E."/>
            <person name="Samain S."/>
            <person name="Samson N."/>
            <person name="Sanders I."/>
            <person name="Saurat O."/>
            <person name="Scarpelli C."/>
            <person name="Schiex T."/>
            <person name="Segurens B."/>
            <person name="Severin A.J."/>
            <person name="Sherrier D.J."/>
            <person name="Shi R."/>
            <person name="Sims S."/>
            <person name="Singer S.R."/>
            <person name="Sinharoy S."/>
            <person name="Sterck L."/>
            <person name="Viollet A."/>
            <person name="Wang B.B."/>
            <person name="Wang K."/>
            <person name="Wang M."/>
            <person name="Wang X."/>
            <person name="Warfsmann J."/>
            <person name="Weissenbach J."/>
            <person name="White D.D."/>
            <person name="White J.D."/>
            <person name="Wiley G.B."/>
            <person name="Wincker P."/>
            <person name="Xing Y."/>
            <person name="Yang L."/>
            <person name="Yao Z."/>
            <person name="Ying F."/>
            <person name="Zhai J."/>
            <person name="Zhou L."/>
            <person name="Zuber A."/>
            <person name="Denarie J."/>
            <person name="Dixon R.A."/>
            <person name="May G.D."/>
            <person name="Schwartz D.C."/>
            <person name="Rogers J."/>
            <person name="Quetier F."/>
            <person name="Town C.D."/>
            <person name="Roe B.A."/>
        </authorList>
    </citation>
    <scope>NUCLEOTIDE SEQUENCE [LARGE SCALE GENOMIC DNA]</scope>
    <source>
        <strain evidence="1">A17</strain>
        <strain evidence="2 3">cv. Jemalong A17</strain>
    </source>
</reference>
<dbReference type="PROSITE" id="PS51257">
    <property type="entry name" value="PROKAR_LIPOPROTEIN"/>
    <property type="match status" value="1"/>
</dbReference>
<dbReference type="AlphaFoldDB" id="G7IAW4"/>